<feature type="domain" description="Peptidase M12B propeptide" evidence="2">
    <location>
        <begin position="96"/>
        <end position="147"/>
    </location>
</feature>
<dbReference type="Proteomes" id="UP000077315">
    <property type="component" value="Unassembled WGS sequence"/>
</dbReference>
<sequence>MDNKGSWYFSSSLYFHQHLYPYSSLYFQLTTIDKKPRFSVSNSVDATPHTILVALIVLCSRSTINFSIDNKRLTRVEPLQNIKLDIAPRLDHFYQKRQLTRNQAHEPTARSVEHDDTLRLTIEAYNQTFHLHLEPNTDLFHPNAVTVNEHGVTEPLIPESFRVYRGYAIETYYSDNRWKADQAGIKRDDFTAQYDVGVLGWARVIVRHDIKHSLDYPIVEGSFRAYGDLYHIKATSNYKLAKRLDDAELSTAFTCQVFLRI</sequence>
<keyword evidence="4" id="KW-1185">Reference proteome</keyword>
<dbReference type="OrthoDB" id="5951731at2759"/>
<dbReference type="InParanoid" id="A0A162V996"/>
<dbReference type="EMBL" id="KV440971">
    <property type="protein sequence ID" value="OAD81013.1"/>
    <property type="molecule type" value="Genomic_DNA"/>
</dbReference>
<dbReference type="VEuPathDB" id="FungiDB:PHYBLDRAFT_76923"/>
<gene>
    <name evidence="3" type="ORF">PHYBLDRAFT_76923</name>
</gene>
<keyword evidence="1" id="KW-1015">Disulfide bond</keyword>
<evidence type="ECO:0000256" key="1">
    <source>
        <dbReference type="ARBA" id="ARBA00023157"/>
    </source>
</evidence>
<dbReference type="AlphaFoldDB" id="A0A162V996"/>
<dbReference type="RefSeq" id="XP_018299053.1">
    <property type="nucleotide sequence ID" value="XM_018443202.1"/>
</dbReference>
<evidence type="ECO:0000313" key="4">
    <source>
        <dbReference type="Proteomes" id="UP000077315"/>
    </source>
</evidence>
<proteinExistence type="predicted"/>
<dbReference type="Pfam" id="PF01562">
    <property type="entry name" value="Pep_M12B_propep"/>
    <property type="match status" value="1"/>
</dbReference>
<organism evidence="3 4">
    <name type="scientific">Phycomyces blakesleeanus (strain ATCC 8743b / DSM 1359 / FGSC 10004 / NBRC 33097 / NRRL 1555)</name>
    <dbReference type="NCBI Taxonomy" id="763407"/>
    <lineage>
        <taxon>Eukaryota</taxon>
        <taxon>Fungi</taxon>
        <taxon>Fungi incertae sedis</taxon>
        <taxon>Mucoromycota</taxon>
        <taxon>Mucoromycotina</taxon>
        <taxon>Mucoromycetes</taxon>
        <taxon>Mucorales</taxon>
        <taxon>Phycomycetaceae</taxon>
        <taxon>Phycomyces</taxon>
    </lineage>
</organism>
<dbReference type="GeneID" id="29004108"/>
<evidence type="ECO:0000259" key="2">
    <source>
        <dbReference type="Pfam" id="PF01562"/>
    </source>
</evidence>
<protein>
    <recommendedName>
        <fullName evidence="2">Peptidase M12B propeptide domain-containing protein</fullName>
    </recommendedName>
</protein>
<dbReference type="STRING" id="763407.A0A162V996"/>
<evidence type="ECO:0000313" key="3">
    <source>
        <dbReference type="EMBL" id="OAD81013.1"/>
    </source>
</evidence>
<accession>A0A162V996</accession>
<reference evidence="4" key="1">
    <citation type="submission" date="2015-06" db="EMBL/GenBank/DDBJ databases">
        <title>Expansion of signal transduction pathways in fungi by whole-genome duplication.</title>
        <authorList>
            <consortium name="DOE Joint Genome Institute"/>
            <person name="Corrochano L.M."/>
            <person name="Kuo A."/>
            <person name="Marcet-Houben M."/>
            <person name="Polaino S."/>
            <person name="Salamov A."/>
            <person name="Villalobos J.M."/>
            <person name="Alvarez M.I."/>
            <person name="Avalos J."/>
            <person name="Benito E.P."/>
            <person name="Benoit I."/>
            <person name="Burger G."/>
            <person name="Camino L.P."/>
            <person name="Canovas D."/>
            <person name="Cerda-Olmedo E."/>
            <person name="Cheng J.-F."/>
            <person name="Dominguez A."/>
            <person name="Elias M."/>
            <person name="Eslava A.P."/>
            <person name="Glaser F."/>
            <person name="Grimwood J."/>
            <person name="Gutierrez G."/>
            <person name="Heitman J."/>
            <person name="Henrissat B."/>
            <person name="Iturriaga E.A."/>
            <person name="Lang B.F."/>
            <person name="Lavin J.L."/>
            <person name="Lee S."/>
            <person name="Li W."/>
            <person name="Lindquist E."/>
            <person name="Lopez-Garcia S."/>
            <person name="Luque E.M."/>
            <person name="Marcos A.T."/>
            <person name="Martin J."/>
            <person name="McCluskey K."/>
            <person name="Medina H.R."/>
            <person name="Miralles-Duran A."/>
            <person name="Miyazaki A."/>
            <person name="Munoz-Torres E."/>
            <person name="Oguiza J.A."/>
            <person name="Ohm R."/>
            <person name="Olmedo M."/>
            <person name="Orejas M."/>
            <person name="Ortiz-Castellanos L."/>
            <person name="Pisabarro A.G."/>
            <person name="Rodriguez-Romero J."/>
            <person name="Ruiz-Herrera J."/>
            <person name="Ruiz-Vazquez R."/>
            <person name="Sanz C."/>
            <person name="Schackwitz W."/>
            <person name="Schmutz J."/>
            <person name="Shahriari M."/>
            <person name="Shelest E."/>
            <person name="Silva-Franco F."/>
            <person name="Soanes D."/>
            <person name="Syed K."/>
            <person name="Tagua V.G."/>
            <person name="Talbot N.J."/>
            <person name="Thon M."/>
            <person name="De vries R.P."/>
            <person name="Wiebenga A."/>
            <person name="Yadav J.S."/>
            <person name="Braun E.L."/>
            <person name="Baker S."/>
            <person name="Garre V."/>
            <person name="Horwitz B."/>
            <person name="Torres-Martinez S."/>
            <person name="Idnurm A."/>
            <person name="Herrera-Estrella A."/>
            <person name="Gabaldon T."/>
            <person name="Grigoriev I.V."/>
        </authorList>
    </citation>
    <scope>NUCLEOTIDE SEQUENCE [LARGE SCALE GENOMIC DNA]</scope>
    <source>
        <strain evidence="4">NRRL 1555(-)</strain>
    </source>
</reference>
<dbReference type="InterPro" id="IPR002870">
    <property type="entry name" value="Peptidase_M12B_N"/>
</dbReference>
<name>A0A162V996_PHYB8</name>